<name>A0A376MMF9_ECOLX</name>
<evidence type="ECO:0000313" key="1">
    <source>
        <dbReference type="EMBL" id="STG51320.1"/>
    </source>
</evidence>
<dbReference type="AlphaFoldDB" id="A0A376MMF9"/>
<dbReference type="EMBL" id="UGAW01000001">
    <property type="protein sequence ID" value="STG51320.1"/>
    <property type="molecule type" value="Genomic_DNA"/>
</dbReference>
<gene>
    <name evidence="1" type="ORF">NCTC11112_01755</name>
</gene>
<protein>
    <submittedName>
        <fullName evidence="1">Uncharacterized protein</fullName>
    </submittedName>
</protein>
<dbReference type="Proteomes" id="UP000254817">
    <property type="component" value="Unassembled WGS sequence"/>
</dbReference>
<proteinExistence type="predicted"/>
<reference evidence="1 2" key="1">
    <citation type="submission" date="2018-06" db="EMBL/GenBank/DDBJ databases">
        <authorList>
            <consortium name="Pathogen Informatics"/>
            <person name="Doyle S."/>
        </authorList>
    </citation>
    <scope>NUCLEOTIDE SEQUENCE [LARGE SCALE GENOMIC DNA]</scope>
    <source>
        <strain evidence="1 2">NCTC11112</strain>
    </source>
</reference>
<accession>A0A376MMF9</accession>
<evidence type="ECO:0000313" key="2">
    <source>
        <dbReference type="Proteomes" id="UP000254817"/>
    </source>
</evidence>
<organism evidence="1 2">
    <name type="scientific">Escherichia coli</name>
    <dbReference type="NCBI Taxonomy" id="562"/>
    <lineage>
        <taxon>Bacteria</taxon>
        <taxon>Pseudomonadati</taxon>
        <taxon>Pseudomonadota</taxon>
        <taxon>Gammaproteobacteria</taxon>
        <taxon>Enterobacterales</taxon>
        <taxon>Enterobacteriaceae</taxon>
        <taxon>Escherichia</taxon>
    </lineage>
</organism>
<sequence length="88" mass="9676">MGNQFVMDDVNYPIAFSGRELQGKVAGGKLAGGQWYCHTEEQIVPVSPTLPLVRFCASIGSPFHQYLLHRDLTRIAQQDDIGLLAGCQ</sequence>